<feature type="transmembrane region" description="Helical" evidence="6">
    <location>
        <begin position="440"/>
        <end position="457"/>
    </location>
</feature>
<dbReference type="PROSITE" id="PS50234">
    <property type="entry name" value="VWFA"/>
    <property type="match status" value="1"/>
</dbReference>
<dbReference type="InterPro" id="IPR036465">
    <property type="entry name" value="vWFA_dom_sf"/>
</dbReference>
<feature type="transmembrane region" description="Helical" evidence="6">
    <location>
        <begin position="580"/>
        <end position="601"/>
    </location>
</feature>
<dbReference type="GO" id="GO:0005886">
    <property type="term" value="C:plasma membrane"/>
    <property type="evidence" value="ECO:0007669"/>
    <property type="project" value="UniProtKB-SubCell"/>
</dbReference>
<keyword evidence="7" id="KW-0732">Signal</keyword>
<feature type="chain" id="PRO_5032370635" evidence="7">
    <location>
        <begin position="28"/>
        <end position="641"/>
    </location>
</feature>
<evidence type="ECO:0000256" key="1">
    <source>
        <dbReference type="ARBA" id="ARBA00004651"/>
    </source>
</evidence>
<evidence type="ECO:0000256" key="7">
    <source>
        <dbReference type="SAM" id="SignalP"/>
    </source>
</evidence>
<keyword evidence="4 6" id="KW-1133">Transmembrane helix</keyword>
<dbReference type="Gene3D" id="3.40.50.410">
    <property type="entry name" value="von Willebrand factor, type A domain"/>
    <property type="match status" value="1"/>
</dbReference>
<evidence type="ECO:0000313" key="9">
    <source>
        <dbReference type="EMBL" id="MBB5870950.1"/>
    </source>
</evidence>
<dbReference type="Gene3D" id="1.20.81.30">
    <property type="entry name" value="Type II secretion system (T2SS), domain F"/>
    <property type="match status" value="1"/>
</dbReference>
<dbReference type="Pfam" id="PF13519">
    <property type="entry name" value="VWA_2"/>
    <property type="match status" value="1"/>
</dbReference>
<evidence type="ECO:0000256" key="3">
    <source>
        <dbReference type="ARBA" id="ARBA00022692"/>
    </source>
</evidence>
<name>A0A841BW18_9ACTN</name>
<evidence type="ECO:0000256" key="4">
    <source>
        <dbReference type="ARBA" id="ARBA00022989"/>
    </source>
</evidence>
<feature type="domain" description="VWFA" evidence="8">
    <location>
        <begin position="91"/>
        <end position="257"/>
    </location>
</feature>
<proteinExistence type="predicted"/>
<accession>A0A841BW18</accession>
<dbReference type="SMART" id="SM00327">
    <property type="entry name" value="VWA"/>
    <property type="match status" value="1"/>
</dbReference>
<dbReference type="RefSeq" id="WP_184838682.1">
    <property type="nucleotide sequence ID" value="NZ_JACHMN010000002.1"/>
</dbReference>
<feature type="signal peptide" evidence="7">
    <location>
        <begin position="1"/>
        <end position="27"/>
    </location>
</feature>
<dbReference type="PANTHER" id="PTHR35007">
    <property type="entry name" value="INTEGRAL MEMBRANE PROTEIN-RELATED"/>
    <property type="match status" value="1"/>
</dbReference>
<dbReference type="Pfam" id="PF00482">
    <property type="entry name" value="T2SSF"/>
    <property type="match status" value="1"/>
</dbReference>
<dbReference type="SUPFAM" id="SSF53300">
    <property type="entry name" value="vWA-like"/>
    <property type="match status" value="1"/>
</dbReference>
<dbReference type="Proteomes" id="UP000587527">
    <property type="component" value="Unassembled WGS sequence"/>
</dbReference>
<keyword evidence="2" id="KW-1003">Cell membrane</keyword>
<dbReference type="InterPro" id="IPR002035">
    <property type="entry name" value="VWF_A"/>
</dbReference>
<evidence type="ECO:0000256" key="5">
    <source>
        <dbReference type="ARBA" id="ARBA00023136"/>
    </source>
</evidence>
<feature type="transmembrane region" description="Helical" evidence="6">
    <location>
        <begin position="613"/>
        <end position="633"/>
    </location>
</feature>
<sequence length="641" mass="67851">MRPRWRHSAIVALSAVAILAFPAAARADGSLSVTGLQQELGLVNFYLSGVDLPVGSTLAAKNLTVTARDEKLTVTADHVAASTNPDAPKRAAVLVLDTSASMTAGNALGAAKAAAKQYVQALPSDVQVAIVTAGAPTTNPLGLTTDRAKVFSAIDALQAAGGGTALYDGLQSASTMLRDKKLGERRIVLLADSADTGSTRKQTEAVDSVTGMPVDSIALKTDEETTSLLTSLSSKTGGKLFEVASPDAIAGAFAEAATSFSLQLLVHVQIPAEMAGLTIRLTVTADLPGGLLTTEIPVTLVADPKAPKAFEETTVGMPLWMQAGLGSVVFIAVLVIGLLLFSPLIDFASRRRRIAQVDDFSIASRTRQAEEPQSDSPVAAAALALSQQLMGRGDTESKLALRLDRAGLRLRPSEWMLLRVLAVIALGVPMAIFIHVLWGVLIGAPAGWFLTGLYLSIKSDKRTNAFAEQLPEALQLIIGSLRSGFSLPQAVEAMVKEFPEPINGEFGRAIGETRLGIDIEDALDRIATRMRSADLAWTVIAIRVQREVGGNLAEVLTNTVATMREREQLRRQVKAISGEGRLSAGVLIALPILVSLFLLLFRRSYIEPLYTTGPGLLILGLAIVLMSVGTFWVSRVVKVEV</sequence>
<dbReference type="InterPro" id="IPR018076">
    <property type="entry name" value="T2SS_GspF_dom"/>
</dbReference>
<protein>
    <submittedName>
        <fullName evidence="9">Tight adherence protein B</fullName>
    </submittedName>
</protein>
<keyword evidence="10" id="KW-1185">Reference proteome</keyword>
<evidence type="ECO:0000259" key="8">
    <source>
        <dbReference type="PROSITE" id="PS50234"/>
    </source>
</evidence>
<evidence type="ECO:0000256" key="6">
    <source>
        <dbReference type="SAM" id="Phobius"/>
    </source>
</evidence>
<dbReference type="EMBL" id="JACHMN010000002">
    <property type="protein sequence ID" value="MBB5870950.1"/>
    <property type="molecule type" value="Genomic_DNA"/>
</dbReference>
<feature type="transmembrane region" description="Helical" evidence="6">
    <location>
        <begin position="319"/>
        <end position="345"/>
    </location>
</feature>
<comment type="subcellular location">
    <subcellularLocation>
        <location evidence="1">Cell membrane</location>
        <topology evidence="1">Multi-pass membrane protein</topology>
    </subcellularLocation>
</comment>
<gene>
    <name evidence="9" type="ORF">F4553_004329</name>
</gene>
<evidence type="ECO:0000313" key="10">
    <source>
        <dbReference type="Proteomes" id="UP000587527"/>
    </source>
</evidence>
<organism evidence="9 10">
    <name type="scientific">Allocatelliglobosispora scoriae</name>
    <dbReference type="NCBI Taxonomy" id="643052"/>
    <lineage>
        <taxon>Bacteria</taxon>
        <taxon>Bacillati</taxon>
        <taxon>Actinomycetota</taxon>
        <taxon>Actinomycetes</taxon>
        <taxon>Micromonosporales</taxon>
        <taxon>Micromonosporaceae</taxon>
        <taxon>Allocatelliglobosispora</taxon>
    </lineage>
</organism>
<evidence type="ECO:0000256" key="2">
    <source>
        <dbReference type="ARBA" id="ARBA00022475"/>
    </source>
</evidence>
<keyword evidence="3 6" id="KW-0812">Transmembrane</keyword>
<dbReference type="CDD" id="cd00198">
    <property type="entry name" value="vWFA"/>
    <property type="match status" value="1"/>
</dbReference>
<dbReference type="PANTHER" id="PTHR35007:SF1">
    <property type="entry name" value="PILUS ASSEMBLY PROTEIN"/>
    <property type="match status" value="1"/>
</dbReference>
<keyword evidence="5 6" id="KW-0472">Membrane</keyword>
<reference evidence="9 10" key="1">
    <citation type="submission" date="2020-08" db="EMBL/GenBank/DDBJ databases">
        <title>Sequencing the genomes of 1000 actinobacteria strains.</title>
        <authorList>
            <person name="Klenk H.-P."/>
        </authorList>
    </citation>
    <scope>NUCLEOTIDE SEQUENCE [LARGE SCALE GENOMIC DNA]</scope>
    <source>
        <strain evidence="9 10">DSM 45362</strain>
    </source>
</reference>
<comment type="caution">
    <text evidence="9">The sequence shown here is derived from an EMBL/GenBank/DDBJ whole genome shotgun (WGS) entry which is preliminary data.</text>
</comment>
<feature type="transmembrane region" description="Helical" evidence="6">
    <location>
        <begin position="415"/>
        <end position="434"/>
    </location>
</feature>
<dbReference type="InterPro" id="IPR042094">
    <property type="entry name" value="T2SS_GspF_sf"/>
</dbReference>
<dbReference type="AlphaFoldDB" id="A0A841BW18"/>